<dbReference type="InParanoid" id="B4KNF7"/>
<dbReference type="Proteomes" id="UP000009192">
    <property type="component" value="Unassembled WGS sequence"/>
</dbReference>
<dbReference type="OrthoDB" id="7864750at2759"/>
<protein>
    <submittedName>
        <fullName evidence="2">Uncharacterized protein</fullName>
    </submittedName>
</protein>
<evidence type="ECO:0000256" key="1">
    <source>
        <dbReference type="SAM" id="Phobius"/>
    </source>
</evidence>
<evidence type="ECO:0000313" key="2">
    <source>
        <dbReference type="EMBL" id="EDW08916.1"/>
    </source>
</evidence>
<dbReference type="OMA" id="YWAIVFI"/>
<gene>
    <name evidence="2" type="primary">Dmoj\GI19310</name>
    <name evidence="2" type="ORF">Dmoj_GI19310</name>
</gene>
<dbReference type="PhylomeDB" id="B4KNF7"/>
<dbReference type="AlphaFoldDB" id="B4KNF7"/>
<keyword evidence="1" id="KW-0472">Membrane</keyword>
<reference evidence="2 3" key="1">
    <citation type="journal article" date="2007" name="Nature">
        <title>Evolution of genes and genomes on the Drosophila phylogeny.</title>
        <authorList>
            <consortium name="Drosophila 12 Genomes Consortium"/>
            <person name="Clark A.G."/>
            <person name="Eisen M.B."/>
            <person name="Smith D.R."/>
            <person name="Bergman C.M."/>
            <person name="Oliver B."/>
            <person name="Markow T.A."/>
            <person name="Kaufman T.C."/>
            <person name="Kellis M."/>
            <person name="Gelbart W."/>
            <person name="Iyer V.N."/>
            <person name="Pollard D.A."/>
            <person name="Sackton T.B."/>
            <person name="Larracuente A.M."/>
            <person name="Singh N.D."/>
            <person name="Abad J.P."/>
            <person name="Abt D.N."/>
            <person name="Adryan B."/>
            <person name="Aguade M."/>
            <person name="Akashi H."/>
            <person name="Anderson W.W."/>
            <person name="Aquadro C.F."/>
            <person name="Ardell D.H."/>
            <person name="Arguello R."/>
            <person name="Artieri C.G."/>
            <person name="Barbash D.A."/>
            <person name="Barker D."/>
            <person name="Barsanti P."/>
            <person name="Batterham P."/>
            <person name="Batzoglou S."/>
            <person name="Begun D."/>
            <person name="Bhutkar A."/>
            <person name="Blanco E."/>
            <person name="Bosak S.A."/>
            <person name="Bradley R.K."/>
            <person name="Brand A.D."/>
            <person name="Brent M.R."/>
            <person name="Brooks A.N."/>
            <person name="Brown R.H."/>
            <person name="Butlin R.K."/>
            <person name="Caggese C."/>
            <person name="Calvi B.R."/>
            <person name="Bernardo de Carvalho A."/>
            <person name="Caspi A."/>
            <person name="Castrezana S."/>
            <person name="Celniker S.E."/>
            <person name="Chang J.L."/>
            <person name="Chapple C."/>
            <person name="Chatterji S."/>
            <person name="Chinwalla A."/>
            <person name="Civetta A."/>
            <person name="Clifton S.W."/>
            <person name="Comeron J.M."/>
            <person name="Costello J.C."/>
            <person name="Coyne J.A."/>
            <person name="Daub J."/>
            <person name="David R.G."/>
            <person name="Delcher A.L."/>
            <person name="Delehaunty K."/>
            <person name="Do C.B."/>
            <person name="Ebling H."/>
            <person name="Edwards K."/>
            <person name="Eickbush T."/>
            <person name="Evans J.D."/>
            <person name="Filipski A."/>
            <person name="Findeiss S."/>
            <person name="Freyhult E."/>
            <person name="Fulton L."/>
            <person name="Fulton R."/>
            <person name="Garcia A.C."/>
            <person name="Gardiner A."/>
            <person name="Garfield D.A."/>
            <person name="Garvin B.E."/>
            <person name="Gibson G."/>
            <person name="Gilbert D."/>
            <person name="Gnerre S."/>
            <person name="Godfrey J."/>
            <person name="Good R."/>
            <person name="Gotea V."/>
            <person name="Gravely B."/>
            <person name="Greenberg A.J."/>
            <person name="Griffiths-Jones S."/>
            <person name="Gross S."/>
            <person name="Guigo R."/>
            <person name="Gustafson E.A."/>
            <person name="Haerty W."/>
            <person name="Hahn M.W."/>
            <person name="Halligan D.L."/>
            <person name="Halpern A.L."/>
            <person name="Halter G.M."/>
            <person name="Han M.V."/>
            <person name="Heger A."/>
            <person name="Hillier L."/>
            <person name="Hinrichs A.S."/>
            <person name="Holmes I."/>
            <person name="Hoskins R.A."/>
            <person name="Hubisz M.J."/>
            <person name="Hultmark D."/>
            <person name="Huntley M.A."/>
            <person name="Jaffe D.B."/>
            <person name="Jagadeeshan S."/>
            <person name="Jeck W.R."/>
            <person name="Johnson J."/>
            <person name="Jones C.D."/>
            <person name="Jordan W.C."/>
            <person name="Karpen G.H."/>
            <person name="Kataoka E."/>
            <person name="Keightley P.D."/>
            <person name="Kheradpour P."/>
            <person name="Kirkness E.F."/>
            <person name="Koerich L.B."/>
            <person name="Kristiansen K."/>
            <person name="Kudrna D."/>
            <person name="Kulathinal R.J."/>
            <person name="Kumar S."/>
            <person name="Kwok R."/>
            <person name="Lander E."/>
            <person name="Langley C.H."/>
            <person name="Lapoint R."/>
            <person name="Lazzaro B.P."/>
            <person name="Lee S.J."/>
            <person name="Levesque L."/>
            <person name="Li R."/>
            <person name="Lin C.F."/>
            <person name="Lin M.F."/>
            <person name="Lindblad-Toh K."/>
            <person name="Llopart A."/>
            <person name="Long M."/>
            <person name="Low L."/>
            <person name="Lozovsky E."/>
            <person name="Lu J."/>
            <person name="Luo M."/>
            <person name="Machado C.A."/>
            <person name="Makalowski W."/>
            <person name="Marzo M."/>
            <person name="Matsuda M."/>
            <person name="Matzkin L."/>
            <person name="McAllister B."/>
            <person name="McBride C.S."/>
            <person name="McKernan B."/>
            <person name="McKernan K."/>
            <person name="Mendez-Lago M."/>
            <person name="Minx P."/>
            <person name="Mollenhauer M.U."/>
            <person name="Montooth K."/>
            <person name="Mount S.M."/>
            <person name="Mu X."/>
            <person name="Myers E."/>
            <person name="Negre B."/>
            <person name="Newfeld S."/>
            <person name="Nielsen R."/>
            <person name="Noor M.A."/>
            <person name="O'Grady P."/>
            <person name="Pachter L."/>
            <person name="Papaceit M."/>
            <person name="Parisi M.J."/>
            <person name="Parisi M."/>
            <person name="Parts L."/>
            <person name="Pedersen J.S."/>
            <person name="Pesole G."/>
            <person name="Phillippy A.M."/>
            <person name="Ponting C.P."/>
            <person name="Pop M."/>
            <person name="Porcelli D."/>
            <person name="Powell J.R."/>
            <person name="Prohaska S."/>
            <person name="Pruitt K."/>
            <person name="Puig M."/>
            <person name="Quesneville H."/>
            <person name="Ram K.R."/>
            <person name="Rand D."/>
            <person name="Rasmussen M.D."/>
            <person name="Reed L.K."/>
            <person name="Reenan R."/>
            <person name="Reily A."/>
            <person name="Remington K.A."/>
            <person name="Rieger T.T."/>
            <person name="Ritchie M.G."/>
            <person name="Robin C."/>
            <person name="Rogers Y.H."/>
            <person name="Rohde C."/>
            <person name="Rozas J."/>
            <person name="Rubenfield M.J."/>
            <person name="Ruiz A."/>
            <person name="Russo S."/>
            <person name="Salzberg S.L."/>
            <person name="Sanchez-Gracia A."/>
            <person name="Saranga D.J."/>
            <person name="Sato H."/>
            <person name="Schaeffer S.W."/>
            <person name="Schatz M.C."/>
            <person name="Schlenke T."/>
            <person name="Schwartz R."/>
            <person name="Segarra C."/>
            <person name="Singh R.S."/>
            <person name="Sirot L."/>
            <person name="Sirota M."/>
            <person name="Sisneros N.B."/>
            <person name="Smith C.D."/>
            <person name="Smith T.F."/>
            <person name="Spieth J."/>
            <person name="Stage D.E."/>
            <person name="Stark A."/>
            <person name="Stephan W."/>
            <person name="Strausberg R.L."/>
            <person name="Strempel S."/>
            <person name="Sturgill D."/>
            <person name="Sutton G."/>
            <person name="Sutton G.G."/>
            <person name="Tao W."/>
            <person name="Teichmann S."/>
            <person name="Tobari Y.N."/>
            <person name="Tomimura Y."/>
            <person name="Tsolas J.M."/>
            <person name="Valente V.L."/>
            <person name="Venter E."/>
            <person name="Venter J.C."/>
            <person name="Vicario S."/>
            <person name="Vieira F.G."/>
            <person name="Vilella A.J."/>
            <person name="Villasante A."/>
            <person name="Walenz B."/>
            <person name="Wang J."/>
            <person name="Wasserman M."/>
            <person name="Watts T."/>
            <person name="Wilson D."/>
            <person name="Wilson R.K."/>
            <person name="Wing R.A."/>
            <person name="Wolfner M.F."/>
            <person name="Wong A."/>
            <person name="Wong G.K."/>
            <person name="Wu C.I."/>
            <person name="Wu G."/>
            <person name="Yamamoto D."/>
            <person name="Yang H.P."/>
            <person name="Yang S.P."/>
            <person name="Yorke J.A."/>
            <person name="Yoshida K."/>
            <person name="Zdobnov E."/>
            <person name="Zhang P."/>
            <person name="Zhang Y."/>
            <person name="Zimin A.V."/>
            <person name="Baldwin J."/>
            <person name="Abdouelleil A."/>
            <person name="Abdulkadir J."/>
            <person name="Abebe A."/>
            <person name="Abera B."/>
            <person name="Abreu J."/>
            <person name="Acer S.C."/>
            <person name="Aftuck L."/>
            <person name="Alexander A."/>
            <person name="An P."/>
            <person name="Anderson E."/>
            <person name="Anderson S."/>
            <person name="Arachi H."/>
            <person name="Azer M."/>
            <person name="Bachantsang P."/>
            <person name="Barry A."/>
            <person name="Bayul T."/>
            <person name="Berlin A."/>
            <person name="Bessette D."/>
            <person name="Bloom T."/>
            <person name="Blye J."/>
            <person name="Boguslavskiy L."/>
            <person name="Bonnet C."/>
            <person name="Boukhgalter B."/>
            <person name="Bourzgui I."/>
            <person name="Brown A."/>
            <person name="Cahill P."/>
            <person name="Channer S."/>
            <person name="Cheshatsang Y."/>
            <person name="Chuda L."/>
            <person name="Citroen M."/>
            <person name="Collymore A."/>
            <person name="Cooke P."/>
            <person name="Costello M."/>
            <person name="D'Aco K."/>
            <person name="Daza R."/>
            <person name="De Haan G."/>
            <person name="DeGray S."/>
            <person name="DeMaso C."/>
            <person name="Dhargay N."/>
            <person name="Dooley K."/>
            <person name="Dooley E."/>
            <person name="Doricent M."/>
            <person name="Dorje P."/>
            <person name="Dorjee K."/>
            <person name="Dupes A."/>
            <person name="Elong R."/>
            <person name="Falk J."/>
            <person name="Farina A."/>
            <person name="Faro S."/>
            <person name="Ferguson D."/>
            <person name="Fisher S."/>
            <person name="Foley C.D."/>
            <person name="Franke A."/>
            <person name="Friedrich D."/>
            <person name="Gadbois L."/>
            <person name="Gearin G."/>
            <person name="Gearin C.R."/>
            <person name="Giannoukos G."/>
            <person name="Goode T."/>
            <person name="Graham J."/>
            <person name="Grandbois E."/>
            <person name="Grewal S."/>
            <person name="Gyaltsen K."/>
            <person name="Hafez N."/>
            <person name="Hagos B."/>
            <person name="Hall J."/>
            <person name="Henson C."/>
            <person name="Hollinger A."/>
            <person name="Honan T."/>
            <person name="Huard M.D."/>
            <person name="Hughes L."/>
            <person name="Hurhula B."/>
            <person name="Husby M.E."/>
            <person name="Kamat A."/>
            <person name="Kanga B."/>
            <person name="Kashin S."/>
            <person name="Khazanovich D."/>
            <person name="Kisner P."/>
            <person name="Lance K."/>
            <person name="Lara M."/>
            <person name="Lee W."/>
            <person name="Lennon N."/>
            <person name="Letendre F."/>
            <person name="LeVine R."/>
            <person name="Lipovsky A."/>
            <person name="Liu X."/>
            <person name="Liu J."/>
            <person name="Liu S."/>
            <person name="Lokyitsang T."/>
            <person name="Lokyitsang Y."/>
            <person name="Lubonja R."/>
            <person name="Lui A."/>
            <person name="MacDonald P."/>
            <person name="Magnisalis V."/>
            <person name="Maru K."/>
            <person name="Matthews C."/>
            <person name="McCusker W."/>
            <person name="McDonough S."/>
            <person name="Mehta T."/>
            <person name="Meldrim J."/>
            <person name="Meneus L."/>
            <person name="Mihai O."/>
            <person name="Mihalev A."/>
            <person name="Mihova T."/>
            <person name="Mittelman R."/>
            <person name="Mlenga V."/>
            <person name="Montmayeur A."/>
            <person name="Mulrain L."/>
            <person name="Navidi A."/>
            <person name="Naylor J."/>
            <person name="Negash T."/>
            <person name="Nguyen T."/>
            <person name="Nguyen N."/>
            <person name="Nicol R."/>
            <person name="Norbu C."/>
            <person name="Norbu N."/>
            <person name="Novod N."/>
            <person name="O'Neill B."/>
            <person name="Osman S."/>
            <person name="Markiewicz E."/>
            <person name="Oyono O.L."/>
            <person name="Patti C."/>
            <person name="Phunkhang P."/>
            <person name="Pierre F."/>
            <person name="Priest M."/>
            <person name="Raghuraman S."/>
            <person name="Rege F."/>
            <person name="Reyes R."/>
            <person name="Rise C."/>
            <person name="Rogov P."/>
            <person name="Ross K."/>
            <person name="Ryan E."/>
            <person name="Settipalli S."/>
            <person name="Shea T."/>
            <person name="Sherpa N."/>
            <person name="Shi L."/>
            <person name="Shih D."/>
            <person name="Sparrow T."/>
            <person name="Spaulding J."/>
            <person name="Stalker J."/>
            <person name="Stange-Thomann N."/>
            <person name="Stavropoulos S."/>
            <person name="Stone C."/>
            <person name="Strader C."/>
            <person name="Tesfaye S."/>
            <person name="Thomson T."/>
            <person name="Thoulutsang Y."/>
            <person name="Thoulutsang D."/>
            <person name="Topham K."/>
            <person name="Topping I."/>
            <person name="Tsamla T."/>
            <person name="Vassiliev H."/>
            <person name="Vo A."/>
            <person name="Wangchuk T."/>
            <person name="Wangdi T."/>
            <person name="Weiand M."/>
            <person name="Wilkinson J."/>
            <person name="Wilson A."/>
            <person name="Yadav S."/>
            <person name="Young G."/>
            <person name="Yu Q."/>
            <person name="Zembek L."/>
            <person name="Zhong D."/>
            <person name="Zimmer A."/>
            <person name="Zwirko Z."/>
            <person name="Jaffe D.B."/>
            <person name="Alvarez P."/>
            <person name="Brockman W."/>
            <person name="Butler J."/>
            <person name="Chin C."/>
            <person name="Gnerre S."/>
            <person name="Grabherr M."/>
            <person name="Kleber M."/>
            <person name="Mauceli E."/>
            <person name="MacCallum I."/>
        </authorList>
    </citation>
    <scope>NUCLEOTIDE SEQUENCE [LARGE SCALE GENOMIC DNA]</scope>
    <source>
        <strain evidence="3">Tucson 15081-1352.22</strain>
    </source>
</reference>
<accession>B4KNF7</accession>
<dbReference type="HOGENOM" id="CLU_201380_0_0_1"/>
<dbReference type="KEGG" id="dmo:Dmoj_GI19310"/>
<evidence type="ECO:0000313" key="3">
    <source>
        <dbReference type="Proteomes" id="UP000009192"/>
    </source>
</evidence>
<keyword evidence="1" id="KW-0812">Transmembrane</keyword>
<keyword evidence="1" id="KW-1133">Transmembrane helix</keyword>
<keyword evidence="3" id="KW-1185">Reference proteome</keyword>
<proteinExistence type="predicted"/>
<dbReference type="FunCoup" id="B4KNF7">
    <property type="interactions" value="3"/>
</dbReference>
<organism evidence="2 3">
    <name type="scientific">Drosophila mojavensis</name>
    <name type="common">Fruit fly</name>
    <dbReference type="NCBI Taxonomy" id="7230"/>
    <lineage>
        <taxon>Eukaryota</taxon>
        <taxon>Metazoa</taxon>
        <taxon>Ecdysozoa</taxon>
        <taxon>Arthropoda</taxon>
        <taxon>Hexapoda</taxon>
        <taxon>Insecta</taxon>
        <taxon>Pterygota</taxon>
        <taxon>Neoptera</taxon>
        <taxon>Endopterygota</taxon>
        <taxon>Diptera</taxon>
        <taxon>Brachycera</taxon>
        <taxon>Muscomorpha</taxon>
        <taxon>Ephydroidea</taxon>
        <taxon>Drosophilidae</taxon>
        <taxon>Drosophila</taxon>
    </lineage>
</organism>
<feature type="transmembrane region" description="Helical" evidence="1">
    <location>
        <begin position="24"/>
        <end position="49"/>
    </location>
</feature>
<sequence>MGNALKRSARRHKIKEKKLKNPIFLYRVLYWSLIFLLMGGLLAGVYYMLQADFGHCNSYDSKCF</sequence>
<name>B4KNF7_DROMO</name>
<dbReference type="EMBL" id="CH933808">
    <property type="protein sequence ID" value="EDW08916.1"/>
    <property type="molecule type" value="Genomic_DNA"/>
</dbReference>